<evidence type="ECO:0000256" key="1">
    <source>
        <dbReference type="ARBA" id="ARBA00022630"/>
    </source>
</evidence>
<comment type="subunit">
    <text evidence="6">Homodimer.</text>
</comment>
<evidence type="ECO:0000256" key="4">
    <source>
        <dbReference type="ARBA" id="ARBA00023027"/>
    </source>
</evidence>
<evidence type="ECO:0000313" key="9">
    <source>
        <dbReference type="Proteomes" id="UP000586722"/>
    </source>
</evidence>
<dbReference type="EC" id="1.7.1.17" evidence="6"/>
<feature type="domain" description="Flavodoxin-like fold" evidence="7">
    <location>
        <begin position="5"/>
        <end position="196"/>
    </location>
</feature>
<keyword evidence="3 6" id="KW-0560">Oxidoreductase</keyword>
<dbReference type="EC" id="1.6.5.-" evidence="6"/>
<evidence type="ECO:0000259" key="7">
    <source>
        <dbReference type="Pfam" id="PF02525"/>
    </source>
</evidence>
<evidence type="ECO:0000256" key="3">
    <source>
        <dbReference type="ARBA" id="ARBA00023002"/>
    </source>
</evidence>
<dbReference type="SUPFAM" id="SSF52218">
    <property type="entry name" value="Flavoproteins"/>
    <property type="match status" value="1"/>
</dbReference>
<dbReference type="Pfam" id="PF02525">
    <property type="entry name" value="Flavodoxin_2"/>
    <property type="match status" value="1"/>
</dbReference>
<comment type="catalytic activity">
    <reaction evidence="5">
        <text>N,N-dimethyl-1,4-phenylenediamine + anthranilate + 2 NAD(+) = 2-(4-dimethylaminophenyl)diazenylbenzoate + 2 NADH + 2 H(+)</text>
        <dbReference type="Rhea" id="RHEA:55872"/>
        <dbReference type="ChEBI" id="CHEBI:15378"/>
        <dbReference type="ChEBI" id="CHEBI:15783"/>
        <dbReference type="ChEBI" id="CHEBI:16567"/>
        <dbReference type="ChEBI" id="CHEBI:57540"/>
        <dbReference type="ChEBI" id="CHEBI:57945"/>
        <dbReference type="ChEBI" id="CHEBI:71579"/>
        <dbReference type="EC" id="1.7.1.17"/>
    </reaction>
    <physiologicalReaction direction="right-to-left" evidence="5">
        <dbReference type="Rhea" id="RHEA:55874"/>
    </physiologicalReaction>
</comment>
<evidence type="ECO:0000256" key="2">
    <source>
        <dbReference type="ARBA" id="ARBA00022643"/>
    </source>
</evidence>
<evidence type="ECO:0000256" key="5">
    <source>
        <dbReference type="ARBA" id="ARBA00048542"/>
    </source>
</evidence>
<dbReference type="GO" id="GO:0010181">
    <property type="term" value="F:FMN binding"/>
    <property type="evidence" value="ECO:0007669"/>
    <property type="project" value="UniProtKB-UniRule"/>
</dbReference>
<dbReference type="InterPro" id="IPR050104">
    <property type="entry name" value="FMN-dep_NADH:Q_OxRdtase_AzoR1"/>
</dbReference>
<comment type="caution">
    <text evidence="6">Lacks conserved residue(s) required for the propagation of feature annotation.</text>
</comment>
<reference evidence="9" key="1">
    <citation type="submission" date="2020-01" db="EMBL/GenBank/DDBJ databases">
        <authorList>
            <person name="Fang Y."/>
            <person name="Sun R."/>
            <person name="Nie L."/>
            <person name="He J."/>
            <person name="Hao L."/>
            <person name="Wang L."/>
            <person name="Su S."/>
            <person name="Lv E."/>
            <person name="Zhang Z."/>
            <person name="Xie R."/>
            <person name="Liu H."/>
        </authorList>
    </citation>
    <scope>NUCLEOTIDE SEQUENCE [LARGE SCALE GENOMIC DNA]</scope>
    <source>
        <strain evidence="9">XCT-53</strain>
    </source>
</reference>
<organism evidence="8 9">
    <name type="scientific">Pannonibacter tanglangensis</name>
    <dbReference type="NCBI Taxonomy" id="2750084"/>
    <lineage>
        <taxon>Bacteria</taxon>
        <taxon>Pseudomonadati</taxon>
        <taxon>Pseudomonadota</taxon>
        <taxon>Alphaproteobacteria</taxon>
        <taxon>Hyphomicrobiales</taxon>
        <taxon>Stappiaceae</taxon>
        <taxon>Pannonibacter</taxon>
    </lineage>
</organism>
<comment type="function">
    <text evidence="6">Quinone reductase that provides resistance to thiol-specific stress caused by electrophilic quinones.</text>
</comment>
<keyword evidence="4 6" id="KW-0520">NAD</keyword>
<dbReference type="GO" id="GO:0016652">
    <property type="term" value="F:oxidoreductase activity, acting on NAD(P)H as acceptor"/>
    <property type="evidence" value="ECO:0007669"/>
    <property type="project" value="UniProtKB-UniRule"/>
</dbReference>
<dbReference type="PANTHER" id="PTHR43741">
    <property type="entry name" value="FMN-DEPENDENT NADH-AZOREDUCTASE 1"/>
    <property type="match status" value="1"/>
</dbReference>
<dbReference type="RefSeq" id="WP_161707716.1">
    <property type="nucleotide sequence ID" value="NZ_JAABLQ010000001.1"/>
</dbReference>
<dbReference type="InterPro" id="IPR023048">
    <property type="entry name" value="NADH:quinone_OxRdtase_FMN_depd"/>
</dbReference>
<dbReference type="PANTHER" id="PTHR43741:SF2">
    <property type="entry name" value="FMN-DEPENDENT NADH:QUINONE OXIDOREDUCTASE"/>
    <property type="match status" value="1"/>
</dbReference>
<dbReference type="Proteomes" id="UP000586722">
    <property type="component" value="Unassembled WGS sequence"/>
</dbReference>
<dbReference type="AlphaFoldDB" id="A0A7X5EZI4"/>
<accession>A0A7X5EZI4</accession>
<dbReference type="HAMAP" id="MF_01216">
    <property type="entry name" value="Azoreductase_type1"/>
    <property type="match status" value="1"/>
</dbReference>
<dbReference type="GO" id="GO:0009055">
    <property type="term" value="F:electron transfer activity"/>
    <property type="evidence" value="ECO:0007669"/>
    <property type="project" value="UniProtKB-UniRule"/>
</dbReference>
<dbReference type="GO" id="GO:0016655">
    <property type="term" value="F:oxidoreductase activity, acting on NAD(P)H, quinone or similar compound as acceptor"/>
    <property type="evidence" value="ECO:0007669"/>
    <property type="project" value="InterPro"/>
</dbReference>
<dbReference type="InterPro" id="IPR003680">
    <property type="entry name" value="Flavodoxin_fold"/>
</dbReference>
<comment type="similarity">
    <text evidence="6">Belongs to the azoreductase type 1 family.</text>
</comment>
<dbReference type="Gene3D" id="3.40.50.360">
    <property type="match status" value="1"/>
</dbReference>
<comment type="function">
    <text evidence="6">Also exhibits azoreductase activity. Catalyzes the reductive cleavage of the azo bond in aromatic azo compounds to the corresponding amines.</text>
</comment>
<evidence type="ECO:0000256" key="6">
    <source>
        <dbReference type="HAMAP-Rule" id="MF_01216"/>
    </source>
</evidence>
<comment type="cofactor">
    <cofactor evidence="6">
        <name>FMN</name>
        <dbReference type="ChEBI" id="CHEBI:58210"/>
    </cofactor>
    <text evidence="6">Binds 1 FMN per subunit.</text>
</comment>
<keyword evidence="9" id="KW-1185">Reference proteome</keyword>
<protein>
    <recommendedName>
        <fullName evidence="6">FMN dependent NADH:quinone oxidoreductase</fullName>
        <ecNumber evidence="6">1.6.5.-</ecNumber>
    </recommendedName>
    <alternativeName>
        <fullName evidence="6">Azo-dye reductase</fullName>
    </alternativeName>
    <alternativeName>
        <fullName evidence="6">FMN-dependent NADH-azo compound oxidoreductase</fullName>
    </alternativeName>
    <alternativeName>
        <fullName evidence="6">FMN-dependent NADH-azoreductase</fullName>
        <ecNumber evidence="6">1.7.1.17</ecNumber>
    </alternativeName>
</protein>
<keyword evidence="1 6" id="KW-0285">Flavoprotein</keyword>
<dbReference type="EMBL" id="JAABLQ010000001">
    <property type="protein sequence ID" value="NBN76976.1"/>
    <property type="molecule type" value="Genomic_DNA"/>
</dbReference>
<comment type="catalytic activity">
    <reaction evidence="6">
        <text>2 a quinone + NADH + H(+) = 2 a 1,4-benzosemiquinone + NAD(+)</text>
        <dbReference type="Rhea" id="RHEA:65952"/>
        <dbReference type="ChEBI" id="CHEBI:15378"/>
        <dbReference type="ChEBI" id="CHEBI:57540"/>
        <dbReference type="ChEBI" id="CHEBI:57945"/>
        <dbReference type="ChEBI" id="CHEBI:132124"/>
        <dbReference type="ChEBI" id="CHEBI:134225"/>
    </reaction>
</comment>
<dbReference type="InterPro" id="IPR029039">
    <property type="entry name" value="Flavoprotein-like_sf"/>
</dbReference>
<feature type="binding site" evidence="6">
    <location>
        <position position="13"/>
    </location>
    <ligand>
        <name>FMN</name>
        <dbReference type="ChEBI" id="CHEBI:58210"/>
    </ligand>
</feature>
<name>A0A7X5EZI4_9HYPH</name>
<comment type="caution">
    <text evidence="8">The sequence shown here is derived from an EMBL/GenBank/DDBJ whole genome shotgun (WGS) entry which is preliminary data.</text>
</comment>
<evidence type="ECO:0000313" key="8">
    <source>
        <dbReference type="EMBL" id="NBN76976.1"/>
    </source>
</evidence>
<proteinExistence type="inferred from homology"/>
<keyword evidence="2 6" id="KW-0288">FMN</keyword>
<gene>
    <name evidence="6" type="primary">azoR</name>
    <name evidence="8" type="ORF">GWI72_01700</name>
</gene>
<sequence length="202" mass="21408">MTTAKTILKIDASARKAGSMTREMTDTLVARLLASDADARVLTRDVSAGLPIVDEAWIAANFTDPAERTPEQKLKLALSDTLVAELKSADVVVIAAPLYNFGIPSSLKAWVDMIARARETFRYTEAGPEGLLKGKKAYLVVATGGTPVNSPVDFATPYLKHVLAFVGITDVQVVAADLYSTDVEAKRAAARAAVEQAVSSAA</sequence>